<dbReference type="Proteomes" id="UP000178226">
    <property type="component" value="Unassembled WGS sequence"/>
</dbReference>
<comment type="similarity">
    <text evidence="1">Belongs to the UPF0213 family.</text>
</comment>
<dbReference type="AlphaFoldDB" id="A0A1G2Q7W0"/>
<organism evidence="3 4">
    <name type="scientific">Candidatus Veblenbacteria bacterium RIFOXYC2_FULL_42_11</name>
    <dbReference type="NCBI Taxonomy" id="1802428"/>
    <lineage>
        <taxon>Bacteria</taxon>
        <taxon>Candidatus Vebleniibacteriota</taxon>
    </lineage>
</organism>
<reference evidence="3 4" key="1">
    <citation type="journal article" date="2016" name="Nat. Commun.">
        <title>Thousands of microbial genomes shed light on interconnected biogeochemical processes in an aquifer system.</title>
        <authorList>
            <person name="Anantharaman K."/>
            <person name="Brown C.T."/>
            <person name="Hug L.A."/>
            <person name="Sharon I."/>
            <person name="Castelle C.J."/>
            <person name="Probst A.J."/>
            <person name="Thomas B.C."/>
            <person name="Singh A."/>
            <person name="Wilkins M.J."/>
            <person name="Karaoz U."/>
            <person name="Brodie E.L."/>
            <person name="Williams K.H."/>
            <person name="Hubbard S.S."/>
            <person name="Banfield J.F."/>
        </authorList>
    </citation>
    <scope>NUCLEOTIDE SEQUENCE [LARGE SCALE GENOMIC DNA]</scope>
</reference>
<proteinExistence type="inferred from homology"/>
<dbReference type="PANTHER" id="PTHR34477:SF5">
    <property type="entry name" value="BSL5627 PROTEIN"/>
    <property type="match status" value="1"/>
</dbReference>
<dbReference type="InterPro" id="IPR050190">
    <property type="entry name" value="UPF0213_domain"/>
</dbReference>
<evidence type="ECO:0000259" key="2">
    <source>
        <dbReference type="PROSITE" id="PS50164"/>
    </source>
</evidence>
<accession>A0A1G2Q7W0</accession>
<evidence type="ECO:0000256" key="1">
    <source>
        <dbReference type="ARBA" id="ARBA00007435"/>
    </source>
</evidence>
<dbReference type="SMART" id="SM00465">
    <property type="entry name" value="GIYc"/>
    <property type="match status" value="1"/>
</dbReference>
<dbReference type="EMBL" id="MHTE01000027">
    <property type="protein sequence ID" value="OHA56624.1"/>
    <property type="molecule type" value="Genomic_DNA"/>
</dbReference>
<feature type="domain" description="GIY-YIG" evidence="2">
    <location>
        <begin position="3"/>
        <end position="79"/>
    </location>
</feature>
<name>A0A1G2Q7W0_9BACT</name>
<sequence>MARNYYIYILASKKNGTLYIGITNDLTRRVYEHKTDAVEGFTKRYAVHTLVYYEQTSDPVAAITREKQLKKWRRIWKVALIEEKNPGWRDLYEELP</sequence>
<comment type="caution">
    <text evidence="3">The sequence shown here is derived from an EMBL/GenBank/DDBJ whole genome shotgun (WGS) entry which is preliminary data.</text>
</comment>
<gene>
    <name evidence="3" type="ORF">A2441_02330</name>
</gene>
<dbReference type="InterPro" id="IPR035901">
    <property type="entry name" value="GIY-YIG_endonuc_sf"/>
</dbReference>
<dbReference type="PANTHER" id="PTHR34477">
    <property type="entry name" value="UPF0213 PROTEIN YHBQ"/>
    <property type="match status" value="1"/>
</dbReference>
<protein>
    <submittedName>
        <fullName evidence="3">GIY-YIG nuclease</fullName>
    </submittedName>
</protein>
<evidence type="ECO:0000313" key="4">
    <source>
        <dbReference type="Proteomes" id="UP000178226"/>
    </source>
</evidence>
<dbReference type="CDD" id="cd10448">
    <property type="entry name" value="GIY-YIG_unchar_3"/>
    <property type="match status" value="1"/>
</dbReference>
<dbReference type="Pfam" id="PF01541">
    <property type="entry name" value="GIY-YIG"/>
    <property type="match status" value="1"/>
</dbReference>
<dbReference type="SUPFAM" id="SSF82771">
    <property type="entry name" value="GIY-YIG endonuclease"/>
    <property type="match status" value="1"/>
</dbReference>
<dbReference type="Gene3D" id="3.40.1440.10">
    <property type="entry name" value="GIY-YIG endonuclease"/>
    <property type="match status" value="1"/>
</dbReference>
<evidence type="ECO:0000313" key="3">
    <source>
        <dbReference type="EMBL" id="OHA56624.1"/>
    </source>
</evidence>
<dbReference type="STRING" id="1802428.A2441_02330"/>
<dbReference type="PROSITE" id="PS50164">
    <property type="entry name" value="GIY_YIG"/>
    <property type="match status" value="1"/>
</dbReference>
<dbReference type="InterPro" id="IPR000305">
    <property type="entry name" value="GIY-YIG_endonuc"/>
</dbReference>